<feature type="transmembrane region" description="Helical" evidence="1">
    <location>
        <begin position="6"/>
        <end position="27"/>
    </location>
</feature>
<protein>
    <submittedName>
        <fullName evidence="2">Uncharacterized protein</fullName>
    </submittedName>
</protein>
<dbReference type="Proteomes" id="UP000076727">
    <property type="component" value="Unassembled WGS sequence"/>
</dbReference>
<dbReference type="EMBL" id="KV429044">
    <property type="protein sequence ID" value="KZT71741.1"/>
    <property type="molecule type" value="Genomic_DNA"/>
</dbReference>
<keyword evidence="1" id="KW-0812">Transmembrane</keyword>
<gene>
    <name evidence="2" type="ORF">DAEQUDRAFT_763581</name>
</gene>
<accession>A0A165SAQ1</accession>
<dbReference type="AlphaFoldDB" id="A0A165SAQ1"/>
<proteinExistence type="predicted"/>
<organism evidence="2 3">
    <name type="scientific">Daedalea quercina L-15889</name>
    <dbReference type="NCBI Taxonomy" id="1314783"/>
    <lineage>
        <taxon>Eukaryota</taxon>
        <taxon>Fungi</taxon>
        <taxon>Dikarya</taxon>
        <taxon>Basidiomycota</taxon>
        <taxon>Agaricomycotina</taxon>
        <taxon>Agaricomycetes</taxon>
        <taxon>Polyporales</taxon>
        <taxon>Fomitopsis</taxon>
    </lineage>
</organism>
<reference evidence="2 3" key="1">
    <citation type="journal article" date="2016" name="Mol. Biol. Evol.">
        <title>Comparative Genomics of Early-Diverging Mushroom-Forming Fungi Provides Insights into the Origins of Lignocellulose Decay Capabilities.</title>
        <authorList>
            <person name="Nagy L.G."/>
            <person name="Riley R."/>
            <person name="Tritt A."/>
            <person name="Adam C."/>
            <person name="Daum C."/>
            <person name="Floudas D."/>
            <person name="Sun H."/>
            <person name="Yadav J.S."/>
            <person name="Pangilinan J."/>
            <person name="Larsson K.H."/>
            <person name="Matsuura K."/>
            <person name="Barry K."/>
            <person name="Labutti K."/>
            <person name="Kuo R."/>
            <person name="Ohm R.A."/>
            <person name="Bhattacharya S.S."/>
            <person name="Shirouzu T."/>
            <person name="Yoshinaga Y."/>
            <person name="Martin F.M."/>
            <person name="Grigoriev I.V."/>
            <person name="Hibbett D.S."/>
        </authorList>
    </citation>
    <scope>NUCLEOTIDE SEQUENCE [LARGE SCALE GENOMIC DNA]</scope>
    <source>
        <strain evidence="2 3">L-15889</strain>
    </source>
</reference>
<sequence>MEYVALIDMGAIFIVPVMSILVSRFILNIRKTAPPDKDNTELTTYTSAGYSDPSGDVFTTRVDIYDARTTITNPREFVVHEPNMHEDEIQRVDATPEIA</sequence>
<keyword evidence="1" id="KW-1133">Transmembrane helix</keyword>
<keyword evidence="3" id="KW-1185">Reference proteome</keyword>
<name>A0A165SAQ1_9APHY</name>
<keyword evidence="1" id="KW-0472">Membrane</keyword>
<evidence type="ECO:0000313" key="3">
    <source>
        <dbReference type="Proteomes" id="UP000076727"/>
    </source>
</evidence>
<evidence type="ECO:0000256" key="1">
    <source>
        <dbReference type="SAM" id="Phobius"/>
    </source>
</evidence>
<evidence type="ECO:0000313" key="2">
    <source>
        <dbReference type="EMBL" id="KZT71741.1"/>
    </source>
</evidence>